<dbReference type="InterPro" id="IPR001763">
    <property type="entry name" value="Rhodanese-like_dom"/>
</dbReference>
<evidence type="ECO:0000259" key="2">
    <source>
        <dbReference type="PROSITE" id="PS50206"/>
    </source>
</evidence>
<dbReference type="PROSITE" id="PS50206">
    <property type="entry name" value="RHODANESE_3"/>
    <property type="match status" value="1"/>
</dbReference>
<dbReference type="EMBL" id="GEEE01009516">
    <property type="protein sequence ID" value="JAP53709.1"/>
    <property type="molecule type" value="Transcribed_RNA"/>
</dbReference>
<dbReference type="AlphaFoldDB" id="A0A0X3PPU1"/>
<reference evidence="3" key="1">
    <citation type="submission" date="2016-01" db="EMBL/GenBank/DDBJ databases">
        <title>Reference transcriptome for the parasite Schistocephalus solidus: insights into the molecular evolution of parasitism.</title>
        <authorList>
            <person name="Hebert F.O."/>
            <person name="Grambauer S."/>
            <person name="Barber I."/>
            <person name="Landry C.R."/>
            <person name="Aubin-Horth N."/>
        </authorList>
    </citation>
    <scope>NUCLEOTIDE SEQUENCE</scope>
</reference>
<dbReference type="NCBIfam" id="TIGR03167">
    <property type="entry name" value="tRNA_sel_U_synt"/>
    <property type="match status" value="1"/>
</dbReference>
<dbReference type="GO" id="GO:0004792">
    <property type="term" value="F:thiosulfate-cyanide sulfurtransferase activity"/>
    <property type="evidence" value="ECO:0007669"/>
    <property type="project" value="InterPro"/>
</dbReference>
<name>A0A0X3PPU1_SCHSO</name>
<accession>A0A0X3PPU1</accession>
<dbReference type="SUPFAM" id="SSF52821">
    <property type="entry name" value="Rhodanese/Cell cycle control phosphatase"/>
    <property type="match status" value="1"/>
</dbReference>
<sequence>GPLNGPYLTRCMLALNAARSGRWLLSTSVLTKTVVGAPSCSRRAHRMRTARQQLLHVNLTKEPYALQLPGGRPQVPPPLDPAPADSVAWSDLFPNSFWHRRRRRLDRSSPPDPVLIDARSPSEFAEDHLPGAINIPVLSDEQRAEVGKMYCTGDVLGARLRGASYVCANISRSLSENSSFAPSLTSLVKCTAPSDSSTFTPPFLLVYCWRGGQRSLALATILSEVGWPGGVGVLAGGYRSWRRLILRQLETWPLHDLRSPLWVISGLTGCGKTLLLEELEAAGERVIHLERLANHKGSVFGQSDDVRPSQRVFERELHGALAKCIPSLIVDVGNQSQRGTNEAEPGLSPVWVECESRSVGPRCRLPNGFFSRLRSTAGLPTRRIWLDVPEEARVEWILTDYAAWLDDLPRLDRVIESLSAYHSRSLLEKWHSLIRRGDYCGLVTSLLHDHYDPLYKQSRGPVLHAYAQAGLLYRVHLPRISKDLIRSEILPLLRELTTTENPHHHCLNTLLDSCPI</sequence>
<protein>
    <submittedName>
        <fullName evidence="3">tRNA 2-selenouridine synthase</fullName>
    </submittedName>
</protein>
<organism evidence="3">
    <name type="scientific">Schistocephalus solidus</name>
    <name type="common">Tapeworm</name>
    <dbReference type="NCBI Taxonomy" id="70667"/>
    <lineage>
        <taxon>Eukaryota</taxon>
        <taxon>Metazoa</taxon>
        <taxon>Spiralia</taxon>
        <taxon>Lophotrochozoa</taxon>
        <taxon>Platyhelminthes</taxon>
        <taxon>Cestoda</taxon>
        <taxon>Eucestoda</taxon>
        <taxon>Diphyllobothriidea</taxon>
        <taxon>Diphyllobothriidae</taxon>
        <taxon>Schistocephalus</taxon>
    </lineage>
</organism>
<dbReference type="InterPro" id="IPR058840">
    <property type="entry name" value="AAA_SelU"/>
</dbReference>
<keyword evidence="1" id="KW-0711">Selenium</keyword>
<evidence type="ECO:0000256" key="1">
    <source>
        <dbReference type="ARBA" id="ARBA00023266"/>
    </source>
</evidence>
<dbReference type="InterPro" id="IPR036873">
    <property type="entry name" value="Rhodanese-like_dom_sf"/>
</dbReference>
<evidence type="ECO:0000313" key="3">
    <source>
        <dbReference type="EMBL" id="JAP53709.1"/>
    </source>
</evidence>
<dbReference type="Pfam" id="PF26341">
    <property type="entry name" value="AAA_SelU"/>
    <property type="match status" value="1"/>
</dbReference>
<proteinExistence type="predicted"/>
<dbReference type="NCBIfam" id="NF008752">
    <property type="entry name" value="PRK11784.1-4"/>
    <property type="match status" value="1"/>
</dbReference>
<dbReference type="PANTHER" id="PTHR30401:SF0">
    <property type="entry name" value="TRNA 2-SELENOURIDINE SYNTHASE"/>
    <property type="match status" value="1"/>
</dbReference>
<dbReference type="Pfam" id="PF00581">
    <property type="entry name" value="Rhodanese"/>
    <property type="match status" value="1"/>
</dbReference>
<dbReference type="GO" id="GO:0002098">
    <property type="term" value="P:tRNA wobble uridine modification"/>
    <property type="evidence" value="ECO:0007669"/>
    <property type="project" value="InterPro"/>
</dbReference>
<dbReference type="PANTHER" id="PTHR30401">
    <property type="entry name" value="TRNA 2-SELENOURIDINE SYNTHASE"/>
    <property type="match status" value="1"/>
</dbReference>
<dbReference type="SUPFAM" id="SSF52540">
    <property type="entry name" value="P-loop containing nucleoside triphosphate hydrolases"/>
    <property type="match status" value="1"/>
</dbReference>
<dbReference type="InterPro" id="IPR027417">
    <property type="entry name" value="P-loop_NTPase"/>
</dbReference>
<dbReference type="SMART" id="SM00450">
    <property type="entry name" value="RHOD"/>
    <property type="match status" value="1"/>
</dbReference>
<gene>
    <name evidence="3" type="primary">SELU</name>
    <name evidence="3" type="ORF">TR149329</name>
</gene>
<dbReference type="InterPro" id="IPR017582">
    <property type="entry name" value="SelU"/>
</dbReference>
<dbReference type="GO" id="GO:0043828">
    <property type="term" value="F:tRNA 2-selenouridine synthase activity"/>
    <property type="evidence" value="ECO:0007669"/>
    <property type="project" value="InterPro"/>
</dbReference>
<dbReference type="InterPro" id="IPR001307">
    <property type="entry name" value="Thiosulphate_STrfase_CS"/>
</dbReference>
<feature type="domain" description="Rhodanese" evidence="2">
    <location>
        <begin position="109"/>
        <end position="250"/>
    </location>
</feature>
<feature type="non-terminal residue" evidence="3">
    <location>
        <position position="1"/>
    </location>
</feature>
<dbReference type="Gene3D" id="3.40.250.10">
    <property type="entry name" value="Rhodanese-like domain"/>
    <property type="match status" value="1"/>
</dbReference>
<dbReference type="PROSITE" id="PS00380">
    <property type="entry name" value="RHODANESE_1"/>
    <property type="match status" value="1"/>
</dbReference>